<protein>
    <submittedName>
        <fullName evidence="2">Uncharacterized protein</fullName>
    </submittedName>
</protein>
<comment type="caution">
    <text evidence="2">The sequence shown here is derived from an EMBL/GenBank/DDBJ whole genome shotgun (WGS) entry which is preliminary data.</text>
</comment>
<sequence>MMKGLIARRMLPPFAIRLEEPEQWQGCFFMVMGNLKGQGLEFKWLFGNYFSRTGMLLLVFWWMQVIKKNTKDSISLRRACSVVDGERSQLLADYSREMF</sequence>
<accession>A0A834GJ84</accession>
<dbReference type="EMBL" id="WJXA01000009">
    <property type="protein sequence ID" value="KAF7131963.1"/>
    <property type="molecule type" value="Genomic_DNA"/>
</dbReference>
<keyword evidence="1" id="KW-0472">Membrane</keyword>
<evidence type="ECO:0000256" key="1">
    <source>
        <dbReference type="SAM" id="Phobius"/>
    </source>
</evidence>
<name>A0A834GJ84_RHOSS</name>
<keyword evidence="3" id="KW-1185">Reference proteome</keyword>
<feature type="transmembrane region" description="Helical" evidence="1">
    <location>
        <begin position="44"/>
        <end position="63"/>
    </location>
</feature>
<reference evidence="2" key="1">
    <citation type="submission" date="2019-11" db="EMBL/GenBank/DDBJ databases">
        <authorList>
            <person name="Liu Y."/>
            <person name="Hou J."/>
            <person name="Li T.-Q."/>
            <person name="Guan C.-H."/>
            <person name="Wu X."/>
            <person name="Wu H.-Z."/>
            <person name="Ling F."/>
            <person name="Zhang R."/>
            <person name="Shi X.-G."/>
            <person name="Ren J.-P."/>
            <person name="Chen E.-F."/>
            <person name="Sun J.-M."/>
        </authorList>
    </citation>
    <scope>NUCLEOTIDE SEQUENCE</scope>
    <source>
        <strain evidence="2">Adult_tree_wgs_1</strain>
        <tissue evidence="2">Leaves</tissue>
    </source>
</reference>
<proteinExistence type="predicted"/>
<organism evidence="2 3">
    <name type="scientific">Rhododendron simsii</name>
    <name type="common">Sims's rhododendron</name>
    <dbReference type="NCBI Taxonomy" id="118357"/>
    <lineage>
        <taxon>Eukaryota</taxon>
        <taxon>Viridiplantae</taxon>
        <taxon>Streptophyta</taxon>
        <taxon>Embryophyta</taxon>
        <taxon>Tracheophyta</taxon>
        <taxon>Spermatophyta</taxon>
        <taxon>Magnoliopsida</taxon>
        <taxon>eudicotyledons</taxon>
        <taxon>Gunneridae</taxon>
        <taxon>Pentapetalae</taxon>
        <taxon>asterids</taxon>
        <taxon>Ericales</taxon>
        <taxon>Ericaceae</taxon>
        <taxon>Ericoideae</taxon>
        <taxon>Rhodoreae</taxon>
        <taxon>Rhododendron</taxon>
    </lineage>
</organism>
<evidence type="ECO:0000313" key="3">
    <source>
        <dbReference type="Proteomes" id="UP000626092"/>
    </source>
</evidence>
<keyword evidence="1" id="KW-1133">Transmembrane helix</keyword>
<evidence type="ECO:0000313" key="2">
    <source>
        <dbReference type="EMBL" id="KAF7131963.1"/>
    </source>
</evidence>
<dbReference type="Proteomes" id="UP000626092">
    <property type="component" value="Unassembled WGS sequence"/>
</dbReference>
<dbReference type="AlphaFoldDB" id="A0A834GJ84"/>
<keyword evidence="1" id="KW-0812">Transmembrane</keyword>
<gene>
    <name evidence="2" type="ORF">RHSIM_Rhsim09G0139200</name>
</gene>